<evidence type="ECO:0000313" key="6">
    <source>
        <dbReference type="EMBL" id="CUU00933.1"/>
    </source>
</evidence>
<dbReference type="RefSeq" id="WP_140943931.1">
    <property type="nucleotide sequence ID" value="NZ_FAOO01000001.1"/>
</dbReference>
<evidence type="ECO:0000256" key="1">
    <source>
        <dbReference type="ARBA" id="ARBA00009667"/>
    </source>
</evidence>
<dbReference type="GO" id="GO:0000105">
    <property type="term" value="P:L-histidine biosynthetic process"/>
    <property type="evidence" value="ECO:0007669"/>
    <property type="project" value="UniProtKB-KW"/>
</dbReference>
<dbReference type="EMBL" id="FAOO01000001">
    <property type="protein sequence ID" value="CUU00933.1"/>
    <property type="molecule type" value="Genomic_DNA"/>
</dbReference>
<dbReference type="PANTHER" id="PTHR43090:SF2">
    <property type="entry name" value="1-(5-PHOSPHORIBOSYL)-5-[(5-PHOSPHORIBOSYLAMINO)METHYLIDENEAMINO] IMIDAZOLE-4-CARBOXAMIDE ISOMERASE"/>
    <property type="match status" value="1"/>
</dbReference>
<dbReference type="PANTHER" id="PTHR43090">
    <property type="entry name" value="1-(5-PHOSPHORIBOSYL)-5-[(5-PHOSPHORIBOSYLAMINO)METHYLIDENEAMINO] IMIDAZOLE-4-CARBOXAMIDE ISOMERASE"/>
    <property type="match status" value="1"/>
</dbReference>
<evidence type="ECO:0000256" key="4">
    <source>
        <dbReference type="ARBA" id="ARBA00029440"/>
    </source>
</evidence>
<gene>
    <name evidence="6" type="ORF">JGI1_00122</name>
</gene>
<dbReference type="OrthoDB" id="9807749at2"/>
<dbReference type="AlphaFoldDB" id="A0A0S4MQF7"/>
<keyword evidence="6" id="KW-0413">Isomerase</keyword>
<dbReference type="Proteomes" id="UP000320623">
    <property type="component" value="Unassembled WGS sequence"/>
</dbReference>
<dbReference type="InterPro" id="IPR006062">
    <property type="entry name" value="His_biosynth"/>
</dbReference>
<protein>
    <submittedName>
        <fullName evidence="6">1-(5-phosphoribosyl)-5-[(5-phosphoribosylamino)methylideneamino] imidazole-4-carboxamide isomerase</fullName>
    </submittedName>
</protein>
<dbReference type="Gene3D" id="3.20.20.70">
    <property type="entry name" value="Aldolase class I"/>
    <property type="match status" value="1"/>
</dbReference>
<evidence type="ECO:0000313" key="7">
    <source>
        <dbReference type="Proteomes" id="UP000320623"/>
    </source>
</evidence>
<evidence type="ECO:0000256" key="5">
    <source>
        <dbReference type="RuleBase" id="RU003657"/>
    </source>
</evidence>
<comment type="pathway">
    <text evidence="4">Amino-acid biosynthesis.</text>
</comment>
<comment type="similarity">
    <text evidence="1 5">Belongs to the HisA/HisF family.</text>
</comment>
<dbReference type="GO" id="GO:0005737">
    <property type="term" value="C:cytoplasm"/>
    <property type="evidence" value="ECO:0007669"/>
    <property type="project" value="TreeGrafter"/>
</dbReference>
<dbReference type="STRING" id="1643428.GCA_001442855_00115"/>
<organism evidence="6 7">
    <name type="scientific">Candidatus Thermokryptus mobilis</name>
    <dbReference type="NCBI Taxonomy" id="1643428"/>
    <lineage>
        <taxon>Bacteria</taxon>
        <taxon>Pseudomonadati</taxon>
        <taxon>Candidatus Kryptoniota</taxon>
        <taxon>Candidatus Thermokryptus</taxon>
    </lineage>
</organism>
<dbReference type="InterPro" id="IPR013785">
    <property type="entry name" value="Aldolase_TIM"/>
</dbReference>
<dbReference type="SUPFAM" id="SSF51366">
    <property type="entry name" value="Ribulose-phoshate binding barrel"/>
    <property type="match status" value="1"/>
</dbReference>
<evidence type="ECO:0000256" key="3">
    <source>
        <dbReference type="ARBA" id="ARBA00023102"/>
    </source>
</evidence>
<sequence length="235" mass="26763">MILVIPTIEIKAGKCACLIQGLPEKVYPDDPVEMAKIWRSENAKILHLIDGEGKLTGSPENWEMIEKISNAVDIPIQVSGGFRNYENVKRAFELGALRVVLDDVAIKDKYLLKDLIKEFSSKRISFIIEAKNCVSKIENAPAVEIASELKEMGFERVVYKDVFDDETINYDALKEFSMKSGLKITAFGELNGYPELKRLIELEKFGLDSVILNRTLYHNRFPCQHLWRIVEAEIP</sequence>
<reference evidence="7" key="1">
    <citation type="submission" date="2015-11" db="EMBL/GenBank/DDBJ databases">
        <authorList>
            <person name="Varghese N."/>
        </authorList>
    </citation>
    <scope>NUCLEOTIDE SEQUENCE [LARGE SCALE GENOMIC DNA]</scope>
</reference>
<keyword evidence="7" id="KW-1185">Reference proteome</keyword>
<accession>A0A0S4MQF7</accession>
<keyword evidence="2 5" id="KW-0028">Amino-acid biosynthesis</keyword>
<dbReference type="InterPro" id="IPR044524">
    <property type="entry name" value="Isoase_HisA-like"/>
</dbReference>
<dbReference type="GO" id="GO:0003949">
    <property type="term" value="F:1-(5-phosphoribosyl)-5-[(5-phosphoribosylamino)methylideneamino]imidazole-4-carboxamide isomerase activity"/>
    <property type="evidence" value="ECO:0007669"/>
    <property type="project" value="InterPro"/>
</dbReference>
<evidence type="ECO:0000256" key="2">
    <source>
        <dbReference type="ARBA" id="ARBA00022605"/>
    </source>
</evidence>
<dbReference type="Pfam" id="PF00977">
    <property type="entry name" value="His_biosynth"/>
    <property type="match status" value="1"/>
</dbReference>
<dbReference type="InterPro" id="IPR011060">
    <property type="entry name" value="RibuloseP-bd_barrel"/>
</dbReference>
<name>A0A0S4MQF7_9BACT</name>
<dbReference type="GO" id="GO:0000162">
    <property type="term" value="P:L-tryptophan biosynthetic process"/>
    <property type="evidence" value="ECO:0007669"/>
    <property type="project" value="TreeGrafter"/>
</dbReference>
<keyword evidence="3 5" id="KW-0368">Histidine biosynthesis</keyword>
<proteinExistence type="inferred from homology"/>